<keyword evidence="1" id="KW-0540">Nuclease</keyword>
<keyword evidence="8" id="KW-1185">Reference proteome</keyword>
<evidence type="ECO:0000256" key="3">
    <source>
        <dbReference type="ARBA" id="ARBA00023239"/>
    </source>
</evidence>
<evidence type="ECO:0000256" key="4">
    <source>
        <dbReference type="ARBA" id="ARBA00023242"/>
    </source>
</evidence>
<dbReference type="PANTHER" id="PTHR13522:SF3">
    <property type="entry name" value="U6 SNRNA PHOSPHODIESTERASE 1"/>
    <property type="match status" value="1"/>
</dbReference>
<keyword evidence="3" id="KW-0456">Lyase</keyword>
<dbReference type="GeneID" id="85227472"/>
<gene>
    <name evidence="7" type="primary">USB1</name>
    <name evidence="7" type="ORF">MJAP1_003821</name>
</gene>
<dbReference type="SUPFAM" id="SSF55144">
    <property type="entry name" value="LigT-like"/>
    <property type="match status" value="1"/>
</dbReference>
<evidence type="ECO:0000256" key="5">
    <source>
        <dbReference type="ARBA" id="ARBA00029543"/>
    </source>
</evidence>
<evidence type="ECO:0000313" key="7">
    <source>
        <dbReference type="EMBL" id="WFD40830.1"/>
    </source>
</evidence>
<reference evidence="7" key="1">
    <citation type="submission" date="2023-03" db="EMBL/GenBank/DDBJ databases">
        <title>Mating type loci evolution in Malassezia.</title>
        <authorList>
            <person name="Coelho M.A."/>
        </authorList>
    </citation>
    <scope>NUCLEOTIDE SEQUENCE</scope>
    <source>
        <strain evidence="7">CBS 9431</strain>
    </source>
</reference>
<dbReference type="InterPro" id="IPR009097">
    <property type="entry name" value="Cyclic_Pdiesterase"/>
</dbReference>
<accession>A0AAF0JC21</accession>
<evidence type="ECO:0000256" key="1">
    <source>
        <dbReference type="ARBA" id="ARBA00022722"/>
    </source>
</evidence>
<evidence type="ECO:0000256" key="2">
    <source>
        <dbReference type="ARBA" id="ARBA00022801"/>
    </source>
</evidence>
<proteinExistence type="predicted"/>
<evidence type="ECO:0000256" key="6">
    <source>
        <dbReference type="ARBA" id="ARBA00030030"/>
    </source>
</evidence>
<dbReference type="InterPro" id="IPR027521">
    <property type="entry name" value="Usb1"/>
</dbReference>
<sequence>MGGLVAYSDSEEEEERLHLSLTRPILIRKHEQKSFVDQAAQCVRESQVERFSVGFARFTSFPSDTSDRVFLALETNAGWHELQSLTKALSQRLYALFRAPMYYQQPRFHASVAYCEPTEACPRAALERIGEELASALNRSLDT</sequence>
<organism evidence="7 8">
    <name type="scientific">Malassezia japonica</name>
    <dbReference type="NCBI Taxonomy" id="223818"/>
    <lineage>
        <taxon>Eukaryota</taxon>
        <taxon>Fungi</taxon>
        <taxon>Dikarya</taxon>
        <taxon>Basidiomycota</taxon>
        <taxon>Ustilaginomycotina</taxon>
        <taxon>Malasseziomycetes</taxon>
        <taxon>Malasseziales</taxon>
        <taxon>Malasseziaceae</taxon>
        <taxon>Malassezia</taxon>
    </lineage>
</organism>
<dbReference type="GO" id="GO:0034477">
    <property type="term" value="P:U6 snRNA 3'-end processing"/>
    <property type="evidence" value="ECO:0007669"/>
    <property type="project" value="InterPro"/>
</dbReference>
<dbReference type="RefSeq" id="XP_060123727.1">
    <property type="nucleotide sequence ID" value="XM_060267744.1"/>
</dbReference>
<name>A0AAF0JC21_9BASI</name>
<protein>
    <recommendedName>
        <fullName evidence="5">U6 snRNA phosphodiesterase 1</fullName>
    </recommendedName>
    <alternativeName>
        <fullName evidence="6">3'-5' RNA exonuclease USB1</fullName>
    </alternativeName>
</protein>
<dbReference type="GO" id="GO:0016829">
    <property type="term" value="F:lyase activity"/>
    <property type="evidence" value="ECO:0007669"/>
    <property type="project" value="UniProtKB-KW"/>
</dbReference>
<dbReference type="GO" id="GO:0005634">
    <property type="term" value="C:nucleus"/>
    <property type="evidence" value="ECO:0007669"/>
    <property type="project" value="TreeGrafter"/>
</dbReference>
<evidence type="ECO:0000313" key="8">
    <source>
        <dbReference type="Proteomes" id="UP001217754"/>
    </source>
</evidence>
<keyword evidence="2" id="KW-0378">Hydrolase</keyword>
<dbReference type="GO" id="GO:0000175">
    <property type="term" value="F:3'-5'-RNA exonuclease activity"/>
    <property type="evidence" value="ECO:0007669"/>
    <property type="project" value="TreeGrafter"/>
</dbReference>
<dbReference type="EMBL" id="CP119965">
    <property type="protein sequence ID" value="WFD40830.1"/>
    <property type="molecule type" value="Genomic_DNA"/>
</dbReference>
<dbReference type="Pfam" id="PF09749">
    <property type="entry name" value="HVSL"/>
    <property type="match status" value="1"/>
</dbReference>
<dbReference type="PANTHER" id="PTHR13522">
    <property type="entry name" value="U6 SNRNA PHOSPHODIESTERASE 1"/>
    <property type="match status" value="1"/>
</dbReference>
<keyword evidence="7" id="KW-0269">Exonuclease</keyword>
<dbReference type="AlphaFoldDB" id="A0AAF0JC21"/>
<keyword evidence="4" id="KW-0539">Nucleus</keyword>
<dbReference type="Gene3D" id="3.90.1140.10">
    <property type="entry name" value="Cyclic phosphodiesterase"/>
    <property type="match status" value="1"/>
</dbReference>
<dbReference type="Proteomes" id="UP001217754">
    <property type="component" value="Chromosome 8"/>
</dbReference>